<evidence type="ECO:0000256" key="6">
    <source>
        <dbReference type="ARBA" id="ARBA00023004"/>
    </source>
</evidence>
<evidence type="ECO:0000256" key="4">
    <source>
        <dbReference type="ARBA" id="ARBA00022737"/>
    </source>
</evidence>
<proteinExistence type="predicted"/>
<comment type="cofactor">
    <cofactor evidence="1">
        <name>[4Fe-4S] cluster</name>
        <dbReference type="ChEBI" id="CHEBI:49883"/>
    </cofactor>
</comment>
<keyword evidence="4" id="KW-0677">Repeat</keyword>
<keyword evidence="10" id="KW-1185">Reference proteome</keyword>
<dbReference type="EMBL" id="CP003378">
    <property type="protein sequence ID" value="AFZ70328.1"/>
    <property type="molecule type" value="Genomic_DNA"/>
</dbReference>
<dbReference type="Proteomes" id="UP000010469">
    <property type="component" value="Chromosome"/>
</dbReference>
<keyword evidence="7" id="KW-0411">Iron-sulfur</keyword>
<keyword evidence="3" id="KW-0479">Metal-binding</keyword>
<dbReference type="STRING" id="1056495.Calag_0569"/>
<feature type="domain" description="4Fe-4S ferredoxin-type" evidence="8">
    <location>
        <begin position="36"/>
        <end position="65"/>
    </location>
</feature>
<dbReference type="eggNOG" id="arCOG01605">
    <property type="taxonomic scope" value="Archaea"/>
</dbReference>
<name>L0A8W8_CALLD</name>
<dbReference type="InterPro" id="IPR011898">
    <property type="entry name" value="PorD_KorD"/>
</dbReference>
<reference evidence="10" key="1">
    <citation type="submission" date="2012-03" db="EMBL/GenBank/DDBJ databases">
        <title>Complete genome of Caldisphaera lagunensis DSM 15908.</title>
        <authorList>
            <person name="Lucas S."/>
            <person name="Copeland A."/>
            <person name="Lapidus A."/>
            <person name="Glavina del Rio T."/>
            <person name="Dalin E."/>
            <person name="Tice H."/>
            <person name="Bruce D."/>
            <person name="Goodwin L."/>
            <person name="Pitluck S."/>
            <person name="Peters L."/>
            <person name="Mikhailova N."/>
            <person name="Teshima H."/>
            <person name="Kyrpides N."/>
            <person name="Mavromatis K."/>
            <person name="Ivanova N."/>
            <person name="Brettin T."/>
            <person name="Detter J.C."/>
            <person name="Han C."/>
            <person name="Larimer F."/>
            <person name="Land M."/>
            <person name="Hauser L."/>
            <person name="Markowitz V."/>
            <person name="Cheng J.-F."/>
            <person name="Hugenholtz P."/>
            <person name="Woyke T."/>
            <person name="Wu D."/>
            <person name="Spring S."/>
            <person name="Schroeder M."/>
            <person name="Brambilla E."/>
            <person name="Klenk H.-P."/>
            <person name="Eisen J.A."/>
        </authorList>
    </citation>
    <scope>NUCLEOTIDE SEQUENCE [LARGE SCALE GENOMIC DNA]</scope>
    <source>
        <strain evidence="10">DSM 15908 / JCM 11604 / IC-154</strain>
    </source>
</reference>
<dbReference type="InterPro" id="IPR017900">
    <property type="entry name" value="4Fe4S_Fe_S_CS"/>
</dbReference>
<dbReference type="PROSITE" id="PS00198">
    <property type="entry name" value="4FE4S_FER_1"/>
    <property type="match status" value="1"/>
</dbReference>
<dbReference type="Gene3D" id="3.30.70.20">
    <property type="match status" value="1"/>
</dbReference>
<evidence type="ECO:0000256" key="5">
    <source>
        <dbReference type="ARBA" id="ARBA00022982"/>
    </source>
</evidence>
<evidence type="ECO:0000313" key="10">
    <source>
        <dbReference type="Proteomes" id="UP000010469"/>
    </source>
</evidence>
<evidence type="ECO:0000259" key="8">
    <source>
        <dbReference type="PROSITE" id="PS51379"/>
    </source>
</evidence>
<gene>
    <name evidence="9" type="ordered locus">Calag_0569</name>
</gene>
<dbReference type="RefSeq" id="WP_015232226.1">
    <property type="nucleotide sequence ID" value="NC_019791.1"/>
</dbReference>
<dbReference type="HOGENOM" id="CLU_139698_1_1_2"/>
<dbReference type="InParanoid" id="L0A8W8"/>
<keyword evidence="9" id="KW-0670">Pyruvate</keyword>
<dbReference type="OrthoDB" id="23478at2157"/>
<dbReference type="SUPFAM" id="SSF54862">
    <property type="entry name" value="4Fe-4S ferredoxins"/>
    <property type="match status" value="1"/>
</dbReference>
<keyword evidence="5" id="KW-0813">Transport</keyword>
<sequence>MTQNSQVIEEPKTYFLVPISKPDYGSSGKTGSWRTERPVVNEEKCTKCLYCWLYCPEDTILRREDDMVYVDYDYCKGCGICAAVCPVNAIDMVPEVKRGEN</sequence>
<dbReference type="NCBIfam" id="TIGR02179">
    <property type="entry name" value="PorD_KorD"/>
    <property type="match status" value="1"/>
</dbReference>
<evidence type="ECO:0000313" key="9">
    <source>
        <dbReference type="EMBL" id="AFZ70328.1"/>
    </source>
</evidence>
<accession>L0A8W8</accession>
<evidence type="ECO:0000256" key="7">
    <source>
        <dbReference type="ARBA" id="ARBA00023014"/>
    </source>
</evidence>
<evidence type="ECO:0000256" key="2">
    <source>
        <dbReference type="ARBA" id="ARBA00022485"/>
    </source>
</evidence>
<dbReference type="GeneID" id="14211829"/>
<dbReference type="PANTHER" id="PTHR43724">
    <property type="entry name" value="PYRUVATE SYNTHASE SUBUNIT PORD"/>
    <property type="match status" value="1"/>
</dbReference>
<dbReference type="Pfam" id="PF14697">
    <property type="entry name" value="Fer4_21"/>
    <property type="match status" value="1"/>
</dbReference>
<keyword evidence="2" id="KW-0004">4Fe-4S</keyword>
<dbReference type="InterPro" id="IPR017896">
    <property type="entry name" value="4Fe4S_Fe-S-bd"/>
</dbReference>
<keyword evidence="5" id="KW-0249">Electron transport</keyword>
<dbReference type="AlphaFoldDB" id="L0A8W8"/>
<dbReference type="FunCoup" id="L0A8W8">
    <property type="interactions" value="78"/>
</dbReference>
<dbReference type="GO" id="GO:0016625">
    <property type="term" value="F:oxidoreductase activity, acting on the aldehyde or oxo group of donors, iron-sulfur protein as acceptor"/>
    <property type="evidence" value="ECO:0007669"/>
    <property type="project" value="InterPro"/>
</dbReference>
<dbReference type="PANTHER" id="PTHR43724:SF1">
    <property type="entry name" value="PYRUVATE SYNTHASE SUBUNIT PORD"/>
    <property type="match status" value="1"/>
</dbReference>
<dbReference type="GO" id="GO:0046872">
    <property type="term" value="F:metal ion binding"/>
    <property type="evidence" value="ECO:0007669"/>
    <property type="project" value="UniProtKB-KW"/>
</dbReference>
<dbReference type="KEGG" id="clg:Calag_0569"/>
<dbReference type="PROSITE" id="PS51379">
    <property type="entry name" value="4FE4S_FER_2"/>
    <property type="match status" value="2"/>
</dbReference>
<keyword evidence="6" id="KW-0408">Iron</keyword>
<evidence type="ECO:0000256" key="3">
    <source>
        <dbReference type="ARBA" id="ARBA00022723"/>
    </source>
</evidence>
<dbReference type="GO" id="GO:0051539">
    <property type="term" value="F:4 iron, 4 sulfur cluster binding"/>
    <property type="evidence" value="ECO:0007669"/>
    <property type="project" value="UniProtKB-KW"/>
</dbReference>
<organism evidence="9 10">
    <name type="scientific">Caldisphaera lagunensis (strain DSM 15908 / JCM 11604 / ANMR 0165 / IC-154)</name>
    <dbReference type="NCBI Taxonomy" id="1056495"/>
    <lineage>
        <taxon>Archaea</taxon>
        <taxon>Thermoproteota</taxon>
        <taxon>Thermoprotei</taxon>
        <taxon>Acidilobales</taxon>
        <taxon>Caldisphaeraceae</taxon>
        <taxon>Caldisphaera</taxon>
    </lineage>
</organism>
<evidence type="ECO:0000256" key="1">
    <source>
        <dbReference type="ARBA" id="ARBA00001966"/>
    </source>
</evidence>
<feature type="domain" description="4Fe-4S ferredoxin-type" evidence="8">
    <location>
        <begin position="66"/>
        <end position="95"/>
    </location>
</feature>
<protein>
    <submittedName>
        <fullName evidence="9">2-oxoacid:acceptor oxidoreductase, delta subunit, pyruvate/2-ketoisovalerate family</fullName>
    </submittedName>
</protein>